<organism evidence="1 2">
    <name type="scientific">Asticcacaulis biprosthecium C19</name>
    <dbReference type="NCBI Taxonomy" id="715226"/>
    <lineage>
        <taxon>Bacteria</taxon>
        <taxon>Pseudomonadati</taxon>
        <taxon>Pseudomonadota</taxon>
        <taxon>Alphaproteobacteria</taxon>
        <taxon>Caulobacterales</taxon>
        <taxon>Caulobacteraceae</taxon>
        <taxon>Asticcacaulis</taxon>
    </lineage>
</organism>
<name>F4QGZ6_9CAUL</name>
<accession>F4QGZ6</accession>
<evidence type="ECO:0000313" key="1">
    <source>
        <dbReference type="EMBL" id="EGF93749.1"/>
    </source>
</evidence>
<dbReference type="STRING" id="715226.ABI_21910"/>
<protein>
    <submittedName>
        <fullName evidence="1">Uncharacterized protein</fullName>
    </submittedName>
</protein>
<evidence type="ECO:0000313" key="2">
    <source>
        <dbReference type="Proteomes" id="UP000006512"/>
    </source>
</evidence>
<dbReference type="OrthoDB" id="7173828at2"/>
<dbReference type="HOGENOM" id="CLU_1383400_0_0_5"/>
<dbReference type="AlphaFoldDB" id="F4QGZ6"/>
<proteinExistence type="predicted"/>
<gene>
    <name evidence="1" type="ORF">ABI_21910</name>
</gene>
<reference evidence="2" key="1">
    <citation type="submission" date="2011-03" db="EMBL/GenBank/DDBJ databases">
        <title>Draft genome sequence of Brevundimonas diminuta.</title>
        <authorList>
            <person name="Brown P.J.B."/>
            <person name="Buechlein A."/>
            <person name="Hemmerich C."/>
            <person name="Brun Y.V."/>
        </authorList>
    </citation>
    <scope>NUCLEOTIDE SEQUENCE [LARGE SCALE GENOMIC DNA]</scope>
    <source>
        <strain evidence="2">C19</strain>
    </source>
</reference>
<dbReference type="RefSeq" id="WP_006272955.1">
    <property type="nucleotide sequence ID" value="NZ_GL883077.1"/>
</dbReference>
<sequence>MSFDLPALPRESDIDFLEIRAGGDLEGPLNGATIRINRLGDKTGVRVSLPTLKRGGAGDAWVAALLRGKLEPARLALPLPDGGVGDPGTPLVDGDGQAGAVLNLKGLTPGYVVGAGQAFSVIQDSVRYLHFATAAATADGSGDVSVSLAPMLRMSPADGAVVELAGPKIEGWIRKDEAGWSQAWTGIVTTGFTLIEAR</sequence>
<dbReference type="Proteomes" id="UP000006512">
    <property type="component" value="Unassembled WGS sequence"/>
</dbReference>
<dbReference type="eggNOG" id="ENOG5031055">
    <property type="taxonomic scope" value="Bacteria"/>
</dbReference>
<dbReference type="EMBL" id="GL883077">
    <property type="protein sequence ID" value="EGF93749.1"/>
    <property type="molecule type" value="Genomic_DNA"/>
</dbReference>
<keyword evidence="2" id="KW-1185">Reference proteome</keyword>